<dbReference type="GO" id="GO:0006302">
    <property type="term" value="P:double-strand break repair"/>
    <property type="evidence" value="ECO:0007669"/>
    <property type="project" value="InterPro"/>
</dbReference>
<evidence type="ECO:0000256" key="1">
    <source>
        <dbReference type="SAM" id="Coils"/>
    </source>
</evidence>
<dbReference type="GO" id="GO:0016887">
    <property type="term" value="F:ATP hydrolysis activity"/>
    <property type="evidence" value="ECO:0007669"/>
    <property type="project" value="InterPro"/>
</dbReference>
<evidence type="ECO:0000313" key="3">
    <source>
        <dbReference type="EMBL" id="CUN03882.1"/>
    </source>
</evidence>
<organism evidence="3 4">
    <name type="scientific">Anaerostipes hadrus</name>
    <dbReference type="NCBI Taxonomy" id="649756"/>
    <lineage>
        <taxon>Bacteria</taxon>
        <taxon>Bacillati</taxon>
        <taxon>Bacillota</taxon>
        <taxon>Clostridia</taxon>
        <taxon>Lachnospirales</taxon>
        <taxon>Lachnospiraceae</taxon>
        <taxon>Anaerostipes</taxon>
    </lineage>
</organism>
<dbReference type="GO" id="GO:0000731">
    <property type="term" value="P:DNA synthesis involved in DNA repair"/>
    <property type="evidence" value="ECO:0007669"/>
    <property type="project" value="TreeGrafter"/>
</dbReference>
<evidence type="ECO:0000313" key="4">
    <source>
        <dbReference type="Proteomes" id="UP000095553"/>
    </source>
</evidence>
<sequence length="680" mass="77952">MIIKSLELHNFRQFMDDEDGHGQKIIFSTDPDKKATLLIAKNATGKTTLLQSFSWIFYGEATGIKSIINVDMKNDMLPSEQRKIEGIIVLEHLGRDYVIDRYAMAQKFNVQVRVGESFLKITYTDEDGNSKELLDYDATSLVTEIVPKDLFPYFFFQGENIEAIGQEISSGKSSGNSKFVKAIRGMLGFNWLYNEQTDLKAVIRDYQNEIAANSTDKKTQELQTKINTAVANIEKYTDEKTTLESSLEELKRSKEEVSDEIIKSGDVADKQRETIRLGVAIERAEKDIEAKRKGVFSDFSEYGYRILAQDLIKDTLEFLKENNDDASKGVPGMEARAIRYVLDGYFKEGECFCGQDVNSLSEKCKLRLEQLIKYLPPNNLGESIKSFESTATVRIQGGDEFLKKHRADIETIANAENSVVSDKKRKSEIDEEIKSYPDMAKKKERERKLENDIFHTGKEIARREELIRVNENTKASAEKEKEGYRSKDERVLKLTEYEKQATKVYERIKQFCERKEKEKKEQLQNAINEIFNEVFDVNIMMELDANYNMKLRSNKHSDLIDFQNSTSQDAILAFAFIGGIIKLAREKVVSDAQNKSDDEELANILDVEPYPLVMDAPSSSFDTDRIESFCRVMPNIAEQVIFFIKDTDGNYVKEAIKDIIGKEYTMEKTGQYATEIKEVR</sequence>
<dbReference type="PANTHER" id="PTHR32182">
    <property type="entry name" value="DNA REPLICATION AND REPAIR PROTEIN RECF"/>
    <property type="match status" value="1"/>
</dbReference>
<proteinExistence type="predicted"/>
<gene>
    <name evidence="3" type="ORF">ERS852571_02149</name>
</gene>
<accession>A0A173TLY5</accession>
<dbReference type="InterPro" id="IPR027417">
    <property type="entry name" value="P-loop_NTPase"/>
</dbReference>
<dbReference type="RefSeq" id="WP_055073098.1">
    <property type="nucleotide sequence ID" value="NZ_CYXY01000012.1"/>
</dbReference>
<name>A0A173TLY5_ANAHA</name>
<dbReference type="PANTHER" id="PTHR32182:SF0">
    <property type="entry name" value="DNA REPLICATION AND REPAIR PROTEIN RECF"/>
    <property type="match status" value="1"/>
</dbReference>
<dbReference type="InterPro" id="IPR038729">
    <property type="entry name" value="Rad50/SbcC_AAA"/>
</dbReference>
<protein>
    <submittedName>
        <fullName evidence="3">ATPase involved in DNA repair</fullName>
    </submittedName>
</protein>
<dbReference type="Proteomes" id="UP000095553">
    <property type="component" value="Unassembled WGS sequence"/>
</dbReference>
<dbReference type="EMBL" id="CYXY01000012">
    <property type="protein sequence ID" value="CUN03882.1"/>
    <property type="molecule type" value="Genomic_DNA"/>
</dbReference>
<keyword evidence="1" id="KW-0175">Coiled coil</keyword>
<dbReference type="AlphaFoldDB" id="A0A173TLY5"/>
<dbReference type="SUPFAM" id="SSF52540">
    <property type="entry name" value="P-loop containing nucleoside triphosphate hydrolases"/>
    <property type="match status" value="1"/>
</dbReference>
<dbReference type="Gene3D" id="3.40.50.300">
    <property type="entry name" value="P-loop containing nucleotide triphosphate hydrolases"/>
    <property type="match status" value="2"/>
</dbReference>
<evidence type="ECO:0000259" key="2">
    <source>
        <dbReference type="Pfam" id="PF13476"/>
    </source>
</evidence>
<dbReference type="Pfam" id="PF13476">
    <property type="entry name" value="AAA_23"/>
    <property type="match status" value="1"/>
</dbReference>
<feature type="domain" description="Rad50/SbcC-type AAA" evidence="2">
    <location>
        <begin position="5"/>
        <end position="251"/>
    </location>
</feature>
<reference evidence="3 4" key="1">
    <citation type="submission" date="2015-09" db="EMBL/GenBank/DDBJ databases">
        <authorList>
            <consortium name="Pathogen Informatics"/>
        </authorList>
    </citation>
    <scope>NUCLEOTIDE SEQUENCE [LARGE SCALE GENOMIC DNA]</scope>
    <source>
        <strain evidence="3 4">2789STDY5834959</strain>
    </source>
</reference>
<feature type="coiled-coil region" evidence="1">
    <location>
        <begin position="219"/>
        <end position="260"/>
    </location>
</feature>